<dbReference type="Pfam" id="PF13499">
    <property type="entry name" value="EF-hand_7"/>
    <property type="match status" value="2"/>
</dbReference>
<dbReference type="InterPro" id="IPR011992">
    <property type="entry name" value="EF-hand-dom_pair"/>
</dbReference>
<dbReference type="FunFam" id="1.10.238.10:FF:000527">
    <property type="entry name" value="Calmodulin-3"/>
    <property type="match status" value="1"/>
</dbReference>
<dbReference type="EMBL" id="GL377684">
    <property type="protein sequence ID" value="EFJ07531.1"/>
    <property type="molecule type" value="Genomic_DNA"/>
</dbReference>
<dbReference type="InterPro" id="IPR002048">
    <property type="entry name" value="EF_hand_dom"/>
</dbReference>
<evidence type="ECO:0000256" key="3">
    <source>
        <dbReference type="ARBA" id="ARBA00022737"/>
    </source>
</evidence>
<evidence type="ECO:0000256" key="4">
    <source>
        <dbReference type="ARBA" id="ARBA00022837"/>
    </source>
</evidence>
<dbReference type="Gene3D" id="1.10.238.10">
    <property type="entry name" value="EF-hand"/>
    <property type="match status" value="2"/>
</dbReference>
<dbReference type="PANTHER" id="PTHR23048:SF53">
    <property type="entry name" value="CALMODULIN"/>
    <property type="match status" value="1"/>
</dbReference>
<dbReference type="InterPro" id="IPR050230">
    <property type="entry name" value="CALM/Myosin/TropC-like"/>
</dbReference>
<keyword evidence="4" id="KW-0106">Calcium</keyword>
<dbReference type="GO" id="GO:0030234">
    <property type="term" value="F:enzyme regulator activity"/>
    <property type="evidence" value="ECO:0000318"/>
    <property type="project" value="GO_Central"/>
</dbReference>
<dbReference type="KEGG" id="smo:SELMODRAFT_236268"/>
<feature type="domain" description="EF-hand" evidence="5">
    <location>
        <begin position="80"/>
        <end position="115"/>
    </location>
</feature>
<feature type="domain" description="EF-hand" evidence="5">
    <location>
        <begin position="43"/>
        <end position="78"/>
    </location>
</feature>
<evidence type="ECO:0000259" key="5">
    <source>
        <dbReference type="PROSITE" id="PS50222"/>
    </source>
</evidence>
<dbReference type="PANTHER" id="PTHR23048">
    <property type="entry name" value="MYOSIN LIGHT CHAIN 1, 3"/>
    <property type="match status" value="1"/>
</dbReference>
<dbReference type="eggNOG" id="KOG0027">
    <property type="taxonomic scope" value="Eukaryota"/>
</dbReference>
<dbReference type="AlphaFoldDB" id="D8T6Z1"/>
<proteinExistence type="inferred from homology"/>
<dbReference type="Proteomes" id="UP000001514">
    <property type="component" value="Unassembled WGS sequence"/>
</dbReference>
<dbReference type="CDD" id="cd00051">
    <property type="entry name" value="EFh"/>
    <property type="match status" value="1"/>
</dbReference>
<evidence type="ECO:0000313" key="6">
    <source>
        <dbReference type="EMBL" id="EFJ07531.1"/>
    </source>
</evidence>
<keyword evidence="7" id="KW-1185">Reference proteome</keyword>
<dbReference type="SUPFAM" id="SSF47473">
    <property type="entry name" value="EF-hand"/>
    <property type="match status" value="1"/>
</dbReference>
<dbReference type="HOGENOM" id="CLU_061288_2_0_1"/>
<organism evidence="7">
    <name type="scientific">Selaginella moellendorffii</name>
    <name type="common">Spikemoss</name>
    <dbReference type="NCBI Taxonomy" id="88036"/>
    <lineage>
        <taxon>Eukaryota</taxon>
        <taxon>Viridiplantae</taxon>
        <taxon>Streptophyta</taxon>
        <taxon>Embryophyta</taxon>
        <taxon>Tracheophyta</taxon>
        <taxon>Lycopodiopsida</taxon>
        <taxon>Selaginellales</taxon>
        <taxon>Selaginellaceae</taxon>
        <taxon>Selaginella</taxon>
    </lineage>
</organism>
<comment type="similarity">
    <text evidence="1">Belongs to the calmodulin family.</text>
</comment>
<evidence type="ECO:0000313" key="7">
    <source>
        <dbReference type="Proteomes" id="UP000001514"/>
    </source>
</evidence>
<feature type="domain" description="EF-hand" evidence="5">
    <location>
        <begin position="116"/>
        <end position="148"/>
    </location>
</feature>
<dbReference type="PROSITE" id="PS00018">
    <property type="entry name" value="EF_HAND_1"/>
    <property type="match status" value="3"/>
</dbReference>
<reference evidence="6 7" key="1">
    <citation type="journal article" date="2011" name="Science">
        <title>The Selaginella genome identifies genetic changes associated with the evolution of vascular plants.</title>
        <authorList>
            <person name="Banks J.A."/>
            <person name="Nishiyama T."/>
            <person name="Hasebe M."/>
            <person name="Bowman J.L."/>
            <person name="Gribskov M."/>
            <person name="dePamphilis C."/>
            <person name="Albert V.A."/>
            <person name="Aono N."/>
            <person name="Aoyama T."/>
            <person name="Ambrose B.A."/>
            <person name="Ashton N.W."/>
            <person name="Axtell M.J."/>
            <person name="Barker E."/>
            <person name="Barker M.S."/>
            <person name="Bennetzen J.L."/>
            <person name="Bonawitz N.D."/>
            <person name="Chapple C."/>
            <person name="Cheng C."/>
            <person name="Correa L.G."/>
            <person name="Dacre M."/>
            <person name="DeBarry J."/>
            <person name="Dreyer I."/>
            <person name="Elias M."/>
            <person name="Engstrom E.M."/>
            <person name="Estelle M."/>
            <person name="Feng L."/>
            <person name="Finet C."/>
            <person name="Floyd S.K."/>
            <person name="Frommer W.B."/>
            <person name="Fujita T."/>
            <person name="Gramzow L."/>
            <person name="Gutensohn M."/>
            <person name="Harholt J."/>
            <person name="Hattori M."/>
            <person name="Heyl A."/>
            <person name="Hirai T."/>
            <person name="Hiwatashi Y."/>
            <person name="Ishikawa M."/>
            <person name="Iwata M."/>
            <person name="Karol K.G."/>
            <person name="Koehler B."/>
            <person name="Kolukisaoglu U."/>
            <person name="Kubo M."/>
            <person name="Kurata T."/>
            <person name="Lalonde S."/>
            <person name="Li K."/>
            <person name="Li Y."/>
            <person name="Litt A."/>
            <person name="Lyons E."/>
            <person name="Manning G."/>
            <person name="Maruyama T."/>
            <person name="Michael T.P."/>
            <person name="Mikami K."/>
            <person name="Miyazaki S."/>
            <person name="Morinaga S."/>
            <person name="Murata T."/>
            <person name="Mueller-Roeber B."/>
            <person name="Nelson D.R."/>
            <person name="Obara M."/>
            <person name="Oguri Y."/>
            <person name="Olmstead R.G."/>
            <person name="Onodera N."/>
            <person name="Petersen B.L."/>
            <person name="Pils B."/>
            <person name="Prigge M."/>
            <person name="Rensing S.A."/>
            <person name="Riano-Pachon D.M."/>
            <person name="Roberts A.W."/>
            <person name="Sato Y."/>
            <person name="Scheller H.V."/>
            <person name="Schulz B."/>
            <person name="Schulz C."/>
            <person name="Shakirov E.V."/>
            <person name="Shibagaki N."/>
            <person name="Shinohara N."/>
            <person name="Shippen D.E."/>
            <person name="Soerensen I."/>
            <person name="Sotooka R."/>
            <person name="Sugimoto N."/>
            <person name="Sugita M."/>
            <person name="Sumikawa N."/>
            <person name="Tanurdzic M."/>
            <person name="Theissen G."/>
            <person name="Ulvskov P."/>
            <person name="Wakazuki S."/>
            <person name="Weng J.K."/>
            <person name="Willats W.W."/>
            <person name="Wipf D."/>
            <person name="Wolf P.G."/>
            <person name="Yang L."/>
            <person name="Zimmer A.D."/>
            <person name="Zhu Q."/>
            <person name="Mitros T."/>
            <person name="Hellsten U."/>
            <person name="Loque D."/>
            <person name="Otillar R."/>
            <person name="Salamov A."/>
            <person name="Schmutz J."/>
            <person name="Shapiro H."/>
            <person name="Lindquist E."/>
            <person name="Lucas S."/>
            <person name="Rokhsar D."/>
            <person name="Grigoriev I.V."/>
        </authorList>
    </citation>
    <scope>NUCLEOTIDE SEQUENCE [LARGE SCALE GENOMIC DNA]</scope>
</reference>
<keyword evidence="3" id="KW-0677">Repeat</keyword>
<protein>
    <recommendedName>
        <fullName evidence="5">EF-hand domain-containing protein</fullName>
    </recommendedName>
</protein>
<dbReference type="Gramene" id="EFJ07531">
    <property type="protein sequence ID" value="EFJ07531"/>
    <property type="gene ID" value="SELMODRAFT_236268"/>
</dbReference>
<gene>
    <name evidence="6" type="ORF">SELMODRAFT_236268</name>
</gene>
<evidence type="ECO:0000256" key="2">
    <source>
        <dbReference type="ARBA" id="ARBA00022723"/>
    </source>
</evidence>
<dbReference type="PROSITE" id="PS50222">
    <property type="entry name" value="EF_HAND_2"/>
    <property type="match status" value="4"/>
</dbReference>
<dbReference type="SMART" id="SM00054">
    <property type="entry name" value="EFh"/>
    <property type="match status" value="4"/>
</dbReference>
<dbReference type="GO" id="GO:0005509">
    <property type="term" value="F:calcium ion binding"/>
    <property type="evidence" value="ECO:0000318"/>
    <property type="project" value="GO_Central"/>
</dbReference>
<name>D8T6Z1_SELML</name>
<keyword evidence="2" id="KW-0479">Metal-binding</keyword>
<dbReference type="InParanoid" id="D8T6Z1"/>
<sequence>MAELTEEQVSELKEAFSLFDKDGDERITTRELGAVMKSLDLHPTEVELQDMIDEVDKDKSGTVEFPEFVALMARKIRGGECEEELKEAFRVFDRDQNGYISAVELRQVMASMGQKLGQEELEEMMREADVDGDGNVNYVEFVKIMTIK</sequence>
<dbReference type="GO" id="GO:0005737">
    <property type="term" value="C:cytoplasm"/>
    <property type="evidence" value="ECO:0000318"/>
    <property type="project" value="GO_Central"/>
</dbReference>
<dbReference type="STRING" id="88036.D8T6Z1"/>
<feature type="domain" description="EF-hand" evidence="5">
    <location>
        <begin position="7"/>
        <end position="42"/>
    </location>
</feature>
<accession>D8T6Z1</accession>
<dbReference type="InterPro" id="IPR018247">
    <property type="entry name" value="EF_Hand_1_Ca_BS"/>
</dbReference>
<evidence type="ECO:0000256" key="1">
    <source>
        <dbReference type="ARBA" id="ARBA00009763"/>
    </source>
</evidence>